<organism evidence="12 13">
    <name type="scientific">Pelotomaculum propionicicum</name>
    <dbReference type="NCBI Taxonomy" id="258475"/>
    <lineage>
        <taxon>Bacteria</taxon>
        <taxon>Bacillati</taxon>
        <taxon>Bacillota</taxon>
        <taxon>Clostridia</taxon>
        <taxon>Eubacteriales</taxon>
        <taxon>Desulfotomaculaceae</taxon>
        <taxon>Pelotomaculum</taxon>
    </lineage>
</organism>
<evidence type="ECO:0000313" key="13">
    <source>
        <dbReference type="Proteomes" id="UP000297597"/>
    </source>
</evidence>
<feature type="active site" description="Nucleophile" evidence="9">
    <location>
        <position position="128"/>
    </location>
</feature>
<name>A0A4Y7RPY5_9FIRM</name>
<dbReference type="GO" id="GO:0071555">
    <property type="term" value="P:cell wall organization"/>
    <property type="evidence" value="ECO:0007669"/>
    <property type="project" value="UniProtKB-UniRule"/>
</dbReference>
<dbReference type="OrthoDB" id="9787225at2"/>
<dbReference type="PANTHER" id="PTHR30582:SF24">
    <property type="entry name" value="L,D-TRANSPEPTIDASE ERFK_SRFK-RELATED"/>
    <property type="match status" value="1"/>
</dbReference>
<evidence type="ECO:0000256" key="5">
    <source>
        <dbReference type="ARBA" id="ARBA00022801"/>
    </source>
</evidence>
<dbReference type="AlphaFoldDB" id="A0A4Y7RPY5"/>
<dbReference type="Pfam" id="PF01471">
    <property type="entry name" value="PG_binding_1"/>
    <property type="match status" value="1"/>
</dbReference>
<dbReference type="InterPro" id="IPR002477">
    <property type="entry name" value="Peptidoglycan-bd-like"/>
</dbReference>
<dbReference type="InterPro" id="IPR036366">
    <property type="entry name" value="PGBDSf"/>
</dbReference>
<dbReference type="Proteomes" id="UP000297597">
    <property type="component" value="Unassembled WGS sequence"/>
</dbReference>
<dbReference type="GO" id="GO:0018104">
    <property type="term" value="P:peptidoglycan-protein cross-linking"/>
    <property type="evidence" value="ECO:0007669"/>
    <property type="project" value="TreeGrafter"/>
</dbReference>
<evidence type="ECO:0000256" key="1">
    <source>
        <dbReference type="ARBA" id="ARBA00004752"/>
    </source>
</evidence>
<dbReference type="InterPro" id="IPR038063">
    <property type="entry name" value="Transpep_catalytic_dom"/>
</dbReference>
<comment type="similarity">
    <text evidence="2">Belongs to the YkuD family.</text>
</comment>
<dbReference type="Pfam" id="PF03734">
    <property type="entry name" value="YkuD"/>
    <property type="match status" value="1"/>
</dbReference>
<dbReference type="Gene3D" id="1.10.101.10">
    <property type="entry name" value="PGBD-like superfamily/PGBD"/>
    <property type="match status" value="1"/>
</dbReference>
<evidence type="ECO:0000313" key="12">
    <source>
        <dbReference type="EMBL" id="TEB10732.1"/>
    </source>
</evidence>
<dbReference type="PROSITE" id="PS52029">
    <property type="entry name" value="LD_TPASE"/>
    <property type="match status" value="1"/>
</dbReference>
<keyword evidence="3" id="KW-0328">Glycosyltransferase</keyword>
<dbReference type="GO" id="GO:0016757">
    <property type="term" value="F:glycosyltransferase activity"/>
    <property type="evidence" value="ECO:0007669"/>
    <property type="project" value="UniProtKB-KW"/>
</dbReference>
<evidence type="ECO:0000256" key="3">
    <source>
        <dbReference type="ARBA" id="ARBA00022676"/>
    </source>
</evidence>
<dbReference type="InterPro" id="IPR036365">
    <property type="entry name" value="PGBD-like_sf"/>
</dbReference>
<reference evidence="12 13" key="1">
    <citation type="journal article" date="2018" name="Environ. Microbiol.">
        <title>Novel energy conservation strategies and behaviour of Pelotomaculum schinkii driving syntrophic propionate catabolism.</title>
        <authorList>
            <person name="Hidalgo-Ahumada C.A.P."/>
            <person name="Nobu M.K."/>
            <person name="Narihiro T."/>
            <person name="Tamaki H."/>
            <person name="Liu W.T."/>
            <person name="Kamagata Y."/>
            <person name="Stams A.J.M."/>
            <person name="Imachi H."/>
            <person name="Sousa D.Z."/>
        </authorList>
    </citation>
    <scope>NUCLEOTIDE SEQUENCE [LARGE SCALE GENOMIC DNA]</scope>
    <source>
        <strain evidence="12 13">MGP</strain>
    </source>
</reference>
<accession>A0A4Y7RPY5</accession>
<feature type="chain" id="PRO_5021328030" evidence="10">
    <location>
        <begin position="27"/>
        <end position="229"/>
    </location>
</feature>
<dbReference type="InterPro" id="IPR005490">
    <property type="entry name" value="LD_TPept_cat_dom"/>
</dbReference>
<evidence type="ECO:0000256" key="6">
    <source>
        <dbReference type="ARBA" id="ARBA00022960"/>
    </source>
</evidence>
<comment type="pathway">
    <text evidence="1 9">Cell wall biogenesis; peptidoglycan biosynthesis.</text>
</comment>
<dbReference type="SUPFAM" id="SSF141523">
    <property type="entry name" value="L,D-transpeptidase catalytic domain-like"/>
    <property type="match status" value="1"/>
</dbReference>
<dbReference type="UniPathway" id="UPA00219"/>
<feature type="domain" description="L,D-TPase catalytic" evidence="11">
    <location>
        <begin position="43"/>
        <end position="152"/>
    </location>
</feature>
<keyword evidence="10" id="KW-0732">Signal</keyword>
<keyword evidence="13" id="KW-1185">Reference proteome</keyword>
<feature type="active site" description="Proton donor/acceptor" evidence="9">
    <location>
        <position position="112"/>
    </location>
</feature>
<evidence type="ECO:0000256" key="2">
    <source>
        <dbReference type="ARBA" id="ARBA00005992"/>
    </source>
</evidence>
<evidence type="ECO:0000256" key="9">
    <source>
        <dbReference type="PROSITE-ProRule" id="PRU01373"/>
    </source>
</evidence>
<evidence type="ECO:0000256" key="7">
    <source>
        <dbReference type="ARBA" id="ARBA00022984"/>
    </source>
</evidence>
<keyword evidence="4 12" id="KW-0808">Transferase</keyword>
<sequence length="229" mass="25195">MFNMRLTIAAAFLLFSVCFATNTAFAYVGLNPDVDPATVPERVKIIIDMDRLTLTLFDGTEPLRQYPVAMGKYETPTPVGNWEIVSKDIKPAEILGTRWLGLDIPYGMYGIHGTYATHSIGSFASHGCIRMFNNDVEEVFPMVENGTPVIIVGTPFGAPGTPPAVLKLGDKGPDVLEVQRVLKRLGYLKWNPDGFWGQGTEKAVKKLREENGLKGQVVVDDAVYKLLGF</sequence>
<dbReference type="InterPro" id="IPR050979">
    <property type="entry name" value="LD-transpeptidase"/>
</dbReference>
<dbReference type="SUPFAM" id="SSF47090">
    <property type="entry name" value="PGBD-like"/>
    <property type="match status" value="1"/>
</dbReference>
<comment type="caution">
    <text evidence="12">The sequence shown here is derived from an EMBL/GenBank/DDBJ whole genome shotgun (WGS) entry which is preliminary data.</text>
</comment>
<keyword evidence="8 9" id="KW-0961">Cell wall biogenesis/degradation</keyword>
<evidence type="ECO:0000256" key="4">
    <source>
        <dbReference type="ARBA" id="ARBA00022679"/>
    </source>
</evidence>
<dbReference type="PANTHER" id="PTHR30582">
    <property type="entry name" value="L,D-TRANSPEPTIDASE"/>
    <property type="match status" value="1"/>
</dbReference>
<dbReference type="EC" id="2.-.-.-" evidence="12"/>
<keyword evidence="5" id="KW-0378">Hydrolase</keyword>
<dbReference type="GO" id="GO:0071972">
    <property type="term" value="F:peptidoglycan L,D-transpeptidase activity"/>
    <property type="evidence" value="ECO:0007669"/>
    <property type="project" value="TreeGrafter"/>
</dbReference>
<feature type="signal peptide" evidence="10">
    <location>
        <begin position="1"/>
        <end position="26"/>
    </location>
</feature>
<dbReference type="GO" id="GO:0005576">
    <property type="term" value="C:extracellular region"/>
    <property type="evidence" value="ECO:0007669"/>
    <property type="project" value="TreeGrafter"/>
</dbReference>
<dbReference type="GO" id="GO:0008360">
    <property type="term" value="P:regulation of cell shape"/>
    <property type="evidence" value="ECO:0007669"/>
    <property type="project" value="UniProtKB-UniRule"/>
</dbReference>
<evidence type="ECO:0000256" key="8">
    <source>
        <dbReference type="ARBA" id="ARBA00023316"/>
    </source>
</evidence>
<dbReference type="EMBL" id="QFFZ01000022">
    <property type="protein sequence ID" value="TEB10732.1"/>
    <property type="molecule type" value="Genomic_DNA"/>
</dbReference>
<gene>
    <name evidence="12" type="primary">ykuD_3</name>
    <name evidence="12" type="ORF">Pmgp_02184</name>
</gene>
<protein>
    <submittedName>
        <fullName evidence="12">Putative L,D-transpeptidase YkuD</fullName>
        <ecNumber evidence="12">2.-.-.-</ecNumber>
    </submittedName>
</protein>
<dbReference type="Gene3D" id="2.40.440.10">
    <property type="entry name" value="L,D-transpeptidase catalytic domain-like"/>
    <property type="match status" value="1"/>
</dbReference>
<evidence type="ECO:0000256" key="10">
    <source>
        <dbReference type="SAM" id="SignalP"/>
    </source>
</evidence>
<keyword evidence="6 9" id="KW-0133">Cell shape</keyword>
<evidence type="ECO:0000259" key="11">
    <source>
        <dbReference type="PROSITE" id="PS52029"/>
    </source>
</evidence>
<keyword evidence="7 9" id="KW-0573">Peptidoglycan synthesis</keyword>
<proteinExistence type="inferred from homology"/>
<dbReference type="CDD" id="cd16913">
    <property type="entry name" value="YkuD_like"/>
    <property type="match status" value="1"/>
</dbReference>